<dbReference type="Proteomes" id="UP000694864">
    <property type="component" value="Chromosome 2"/>
</dbReference>
<dbReference type="SUPFAM" id="SSF53098">
    <property type="entry name" value="Ribonuclease H-like"/>
    <property type="match status" value="1"/>
</dbReference>
<name>A0ABM1QIX7_CAMSA</name>
<dbReference type="InterPro" id="IPR057670">
    <property type="entry name" value="SH3_retrovirus"/>
</dbReference>
<organism evidence="3 4">
    <name type="scientific">Camelina sativa</name>
    <name type="common">False flax</name>
    <name type="synonym">Myagrum sativum</name>
    <dbReference type="NCBI Taxonomy" id="90675"/>
    <lineage>
        <taxon>Eukaryota</taxon>
        <taxon>Viridiplantae</taxon>
        <taxon>Streptophyta</taxon>
        <taxon>Embryophyta</taxon>
        <taxon>Tracheophyta</taxon>
        <taxon>Spermatophyta</taxon>
        <taxon>Magnoliopsida</taxon>
        <taxon>eudicotyledons</taxon>
        <taxon>Gunneridae</taxon>
        <taxon>Pentapetalae</taxon>
        <taxon>rosids</taxon>
        <taxon>malvids</taxon>
        <taxon>Brassicales</taxon>
        <taxon>Brassicaceae</taxon>
        <taxon>Camelineae</taxon>
        <taxon>Camelina</taxon>
    </lineage>
</organism>
<dbReference type="InterPro" id="IPR025724">
    <property type="entry name" value="GAG-pre-integrase_dom"/>
</dbReference>
<protein>
    <submittedName>
        <fullName evidence="4">Uncharacterized protein LOC109127039</fullName>
    </submittedName>
</protein>
<dbReference type="InterPro" id="IPR029472">
    <property type="entry name" value="Copia-like_N"/>
</dbReference>
<reference evidence="3" key="1">
    <citation type="journal article" date="2014" name="Nat. Commun.">
        <title>The emerging biofuel crop Camelina sativa retains a highly undifferentiated hexaploid genome structure.</title>
        <authorList>
            <person name="Kagale S."/>
            <person name="Koh C."/>
            <person name="Nixon J."/>
            <person name="Bollina V."/>
            <person name="Clarke W.E."/>
            <person name="Tuteja R."/>
            <person name="Spillane C."/>
            <person name="Robinson S.J."/>
            <person name="Links M.G."/>
            <person name="Clarke C."/>
            <person name="Higgins E.E."/>
            <person name="Huebert T."/>
            <person name="Sharpe A.G."/>
            <person name="Parkin I.A."/>
        </authorList>
    </citation>
    <scope>NUCLEOTIDE SEQUENCE [LARGE SCALE GENOMIC DNA]</scope>
    <source>
        <strain evidence="3">cv. DH55</strain>
    </source>
</reference>
<dbReference type="PANTHER" id="PTHR42648:SF31">
    <property type="entry name" value="RNA-DIRECTED DNA POLYMERASE"/>
    <property type="match status" value="1"/>
</dbReference>
<feature type="region of interest" description="Disordered" evidence="1">
    <location>
        <begin position="745"/>
        <end position="789"/>
    </location>
</feature>
<feature type="domain" description="Integrase catalytic" evidence="2">
    <location>
        <begin position="481"/>
        <end position="646"/>
    </location>
</feature>
<evidence type="ECO:0000259" key="2">
    <source>
        <dbReference type="PROSITE" id="PS50994"/>
    </source>
</evidence>
<dbReference type="Pfam" id="PF00665">
    <property type="entry name" value="rve"/>
    <property type="match status" value="1"/>
</dbReference>
<feature type="region of interest" description="Disordered" evidence="1">
    <location>
        <begin position="303"/>
        <end position="343"/>
    </location>
</feature>
<feature type="compositionally biased region" description="Low complexity" evidence="1">
    <location>
        <begin position="256"/>
        <end position="267"/>
    </location>
</feature>
<dbReference type="Pfam" id="PF25597">
    <property type="entry name" value="SH3_retrovirus"/>
    <property type="match status" value="1"/>
</dbReference>
<evidence type="ECO:0000313" key="4">
    <source>
        <dbReference type="RefSeq" id="XP_019086715.1"/>
    </source>
</evidence>
<dbReference type="PROSITE" id="PS50994">
    <property type="entry name" value="INTEGRASE"/>
    <property type="match status" value="1"/>
</dbReference>
<dbReference type="GeneID" id="109127039"/>
<evidence type="ECO:0000313" key="3">
    <source>
        <dbReference type="Proteomes" id="UP000694864"/>
    </source>
</evidence>
<accession>A0ABM1QIX7</accession>
<dbReference type="InterPro" id="IPR012337">
    <property type="entry name" value="RNaseH-like_sf"/>
</dbReference>
<dbReference type="Gene3D" id="3.30.420.10">
    <property type="entry name" value="Ribonuclease H-like superfamily/Ribonuclease H"/>
    <property type="match status" value="1"/>
</dbReference>
<feature type="compositionally biased region" description="Polar residues" evidence="1">
    <location>
        <begin position="330"/>
        <end position="343"/>
    </location>
</feature>
<proteinExistence type="predicted"/>
<evidence type="ECO:0000256" key="1">
    <source>
        <dbReference type="SAM" id="MobiDB-lite"/>
    </source>
</evidence>
<dbReference type="RefSeq" id="XP_019086715.1">
    <property type="nucleotide sequence ID" value="XM_019231170.1"/>
</dbReference>
<keyword evidence="3" id="KW-1185">Reference proteome</keyword>
<dbReference type="PANTHER" id="PTHR42648">
    <property type="entry name" value="TRANSPOSASE, PUTATIVE-RELATED"/>
    <property type="match status" value="1"/>
</dbReference>
<gene>
    <name evidence="4" type="primary">LOC109127039</name>
</gene>
<dbReference type="Pfam" id="PF14244">
    <property type="entry name" value="Retrotran_gag_3"/>
    <property type="match status" value="1"/>
</dbReference>
<sequence>MSASDDSKQVAVATQPSKEIAVSSPYYLHPSDNPRSVISGVQLNGENYSEWATELENALRAKRKTCFIDGTLPAPSTTSEDYDQWRTVNSMIVGWIRSSISLKIRSTVTFTPEAYKLWVDLKKRFAVGNSVRVYQLKAELVACRQEGLSVLDYYGKLSSKWEELNNYKPIRHCSCGGTSPYVKEREEEQVYQFLMGLDESRFGNICTTIIGTDPLPDVNEIYQKIVREERRLNSLRNEHKPDAVGFATRSETHSEATTLSPPLAAATRTRERVPSCSHCGRRGHEKTKCWQIVGFPEWWSEKYQGAPPGGRGRGSERGSSSGRGRGTPQFRANTAKKTSPLPNFTPDQMESLLEDMVSCPINFADGSQVFARQYGVLTLSKKISLQNVLLDRFTRTLIGAGEERDGVYVYRDVTAARVHKAQVVEDKTLWHRRLGHPSFQVLSFLPLVFGVGVESSTRQLSECEIYFKSKQTRAVFFDSINKASECFSLIHVDVWGPYRVPSSSGANYFLTIVDDHSREVWTYLLLEKSEVKIVLQNFCHMSERQFGKQVKIVRSDNGTEFMCLEEFFAEKGIAHETSCVATPQQNDRVERKHRHILNVARLFMFQAHLPIKFWGDCVLAATHVINRTPSTILHGKSPYEILFGVPPLYEDLKVIGCLCYAHKVARDKDKFGTRSRKCVFVGYPFGKKGWKVYDLEANEFFVSRDVAFYEEKFPFEQKQSPSLLILEQGTPVQIADVFRDTEVSQSYVEEESPVERSPPVPVETEEAETSSPVPVETEEAETSSPEKMKRKKLQLGFFVPPVRTVG</sequence>
<reference evidence="4" key="2">
    <citation type="submission" date="2025-08" db="UniProtKB">
        <authorList>
            <consortium name="RefSeq"/>
        </authorList>
    </citation>
    <scope>IDENTIFICATION</scope>
    <source>
        <tissue evidence="4">Leaf</tissue>
    </source>
</reference>
<feature type="region of interest" description="Disordered" evidence="1">
    <location>
        <begin position="247"/>
        <end position="269"/>
    </location>
</feature>
<dbReference type="InterPro" id="IPR036397">
    <property type="entry name" value="RNaseH_sf"/>
</dbReference>
<dbReference type="Pfam" id="PF13976">
    <property type="entry name" value="gag_pre-integrs"/>
    <property type="match status" value="1"/>
</dbReference>
<dbReference type="InterPro" id="IPR001584">
    <property type="entry name" value="Integrase_cat-core"/>
</dbReference>
<dbReference type="InterPro" id="IPR039537">
    <property type="entry name" value="Retrotran_Ty1/copia-like"/>
</dbReference>